<protein>
    <recommendedName>
        <fullName evidence="4">Tetratricopeptide repeat protein</fullName>
    </recommendedName>
</protein>
<gene>
    <name evidence="2" type="ORF">DXN05_14130</name>
</gene>
<feature type="chain" id="PRO_5017643244" description="Tetratricopeptide repeat protein" evidence="1">
    <location>
        <begin position="22"/>
        <end position="425"/>
    </location>
</feature>
<comment type="caution">
    <text evidence="2">The sequence shown here is derived from an EMBL/GenBank/DDBJ whole genome shotgun (WGS) entry which is preliminary data.</text>
</comment>
<organism evidence="2 3">
    <name type="scientific">Deminuibacter soli</name>
    <dbReference type="NCBI Taxonomy" id="2291815"/>
    <lineage>
        <taxon>Bacteria</taxon>
        <taxon>Pseudomonadati</taxon>
        <taxon>Bacteroidota</taxon>
        <taxon>Chitinophagia</taxon>
        <taxon>Chitinophagales</taxon>
        <taxon>Chitinophagaceae</taxon>
        <taxon>Deminuibacter</taxon>
    </lineage>
</organism>
<dbReference type="OrthoDB" id="1164858at2"/>
<evidence type="ECO:0000313" key="3">
    <source>
        <dbReference type="Proteomes" id="UP000261284"/>
    </source>
</evidence>
<keyword evidence="1" id="KW-0732">Signal</keyword>
<dbReference type="InterPro" id="IPR046732">
    <property type="entry name" value="DUF6624"/>
</dbReference>
<evidence type="ECO:0000256" key="1">
    <source>
        <dbReference type="SAM" id="SignalP"/>
    </source>
</evidence>
<evidence type="ECO:0008006" key="4">
    <source>
        <dbReference type="Google" id="ProtNLM"/>
    </source>
</evidence>
<reference evidence="2 3" key="1">
    <citation type="submission" date="2018-08" db="EMBL/GenBank/DDBJ databases">
        <title>Chitinophagaceae sp. K23C18032701, a novel bacterium isolated from forest soil.</title>
        <authorList>
            <person name="Wang C."/>
        </authorList>
    </citation>
    <scope>NUCLEOTIDE SEQUENCE [LARGE SCALE GENOMIC DNA]</scope>
    <source>
        <strain evidence="2 3">K23C18032701</strain>
    </source>
</reference>
<evidence type="ECO:0000313" key="2">
    <source>
        <dbReference type="EMBL" id="RFM27828.1"/>
    </source>
</evidence>
<keyword evidence="3" id="KW-1185">Reference proteome</keyword>
<name>A0A3E1NJ68_9BACT</name>
<feature type="signal peptide" evidence="1">
    <location>
        <begin position="1"/>
        <end position="21"/>
    </location>
</feature>
<dbReference type="AlphaFoldDB" id="A0A3E1NJ68"/>
<proteinExistence type="predicted"/>
<accession>A0A3E1NJ68</accession>
<sequence>MNLSFLRLLLFLLLPALHAGAQYDTAYDAAIARAGLYHLQKDHHNAIRCFEQAFAIQPPDALNAYKAAGAYALDSNAGKAFYYLELALQKGWHDAAWLQQDAYFSYLQYAAPAQWQQLVQNAVANENSFAQTLKQPALRKRINQMALAEQQLRYQAAQTTNDTALQRIHHNIYTTGNENREQAKAILQQYGWPTISSVGKDGQNNFWLLVQHADADIPFQQAALDSMKKIRQSTETDPAHYAFLYDRVQCNLNYPQFYGTQVNWTQQGQANGFRTIAQEEVTDRRRKAIGLPVLAVYALSYGFTYQPVNAATARHREDSLQHLSQSLLDSAAQAYQQQAFPKVYDCYNNASMIAGGMSNEEQLQAAVIFCRIATQTGEQQYKDIALDFLNLLQLRHAISKKSLQQPAFSILQQQPRWAAIYGRLE</sequence>
<dbReference type="Pfam" id="PF20329">
    <property type="entry name" value="DUF6624"/>
    <property type="match status" value="1"/>
</dbReference>
<dbReference type="Proteomes" id="UP000261284">
    <property type="component" value="Unassembled WGS sequence"/>
</dbReference>
<dbReference type="EMBL" id="QTJU01000004">
    <property type="protein sequence ID" value="RFM27828.1"/>
    <property type="molecule type" value="Genomic_DNA"/>
</dbReference>
<dbReference type="RefSeq" id="WP_116847905.1">
    <property type="nucleotide sequence ID" value="NZ_QTJU01000004.1"/>
</dbReference>